<name>A0AAJ6BHP7_9BACT</name>
<reference evidence="1" key="1">
    <citation type="submission" date="2023-03" db="EMBL/GenBank/DDBJ databases">
        <title>Andean soil-derived lignocellulolytic bacterial consortium as a source of novel taxa and putative plastic-active enzymes.</title>
        <authorList>
            <person name="Diaz-Garcia L."/>
            <person name="Chuvochina M."/>
            <person name="Feuerriegel G."/>
            <person name="Bunk B."/>
            <person name="Sproer C."/>
            <person name="Streit W.R."/>
            <person name="Rodriguez L.M."/>
            <person name="Overmann J."/>
            <person name="Jimenez D.J."/>
        </authorList>
    </citation>
    <scope>NUCLEOTIDE SEQUENCE</scope>
    <source>
        <strain evidence="1">MAG 7</strain>
    </source>
</reference>
<organism evidence="1 2">
    <name type="scientific">Candidatus Pseudobacter hemicellulosilyticus</name>
    <dbReference type="NCBI Taxonomy" id="3121375"/>
    <lineage>
        <taxon>Bacteria</taxon>
        <taxon>Pseudomonadati</taxon>
        <taxon>Bacteroidota</taxon>
        <taxon>Chitinophagia</taxon>
        <taxon>Chitinophagales</taxon>
        <taxon>Chitinophagaceae</taxon>
        <taxon>Pseudobacter</taxon>
    </lineage>
</organism>
<sequence>MKTQRTYLLILALEIAAITVLHSTKNDGLPDGKNALPNNPATITSLQPHFSLIGFN</sequence>
<dbReference type="AlphaFoldDB" id="A0AAJ6BHP7"/>
<proteinExistence type="predicted"/>
<evidence type="ECO:0000313" key="1">
    <source>
        <dbReference type="EMBL" id="WEK35421.1"/>
    </source>
</evidence>
<protein>
    <submittedName>
        <fullName evidence="1">Uncharacterized protein</fullName>
    </submittedName>
</protein>
<accession>A0AAJ6BHP7</accession>
<dbReference type="Proteomes" id="UP001220610">
    <property type="component" value="Chromosome"/>
</dbReference>
<gene>
    <name evidence="1" type="ORF">P0Y53_23255</name>
</gene>
<evidence type="ECO:0000313" key="2">
    <source>
        <dbReference type="Proteomes" id="UP001220610"/>
    </source>
</evidence>
<dbReference type="EMBL" id="CP119311">
    <property type="protein sequence ID" value="WEK35421.1"/>
    <property type="molecule type" value="Genomic_DNA"/>
</dbReference>